<dbReference type="AlphaFoldDB" id="A0A9X0B145"/>
<accession>A0A9X0B145</accession>
<sequence>MQNGLKYLGWDMRDVKCSLIKYEDGGLARVSKGVVTLLPWNHQIGDLVVYDVVSGFLGHSVDIIGLDAVSMIVDGWESVLDDSYFDTTGSMFYLASQLGCTIVVERSRAIESRN</sequence>
<gene>
    <name evidence="1" type="ORF">OCU04_002242</name>
</gene>
<organism evidence="1 2">
    <name type="scientific">Sclerotinia nivalis</name>
    <dbReference type="NCBI Taxonomy" id="352851"/>
    <lineage>
        <taxon>Eukaryota</taxon>
        <taxon>Fungi</taxon>
        <taxon>Dikarya</taxon>
        <taxon>Ascomycota</taxon>
        <taxon>Pezizomycotina</taxon>
        <taxon>Leotiomycetes</taxon>
        <taxon>Helotiales</taxon>
        <taxon>Sclerotiniaceae</taxon>
        <taxon>Sclerotinia</taxon>
    </lineage>
</organism>
<keyword evidence="2" id="KW-1185">Reference proteome</keyword>
<protein>
    <submittedName>
        <fullName evidence="1">Uncharacterized protein</fullName>
    </submittedName>
</protein>
<dbReference type="Proteomes" id="UP001152300">
    <property type="component" value="Unassembled WGS sequence"/>
</dbReference>
<name>A0A9X0B145_9HELO</name>
<dbReference type="EMBL" id="JAPEIS010000001">
    <property type="protein sequence ID" value="KAJ8071938.1"/>
    <property type="molecule type" value="Genomic_DNA"/>
</dbReference>
<proteinExistence type="predicted"/>
<reference evidence="1" key="1">
    <citation type="submission" date="2022-11" db="EMBL/GenBank/DDBJ databases">
        <title>Genome Resource of Sclerotinia nivalis Strain SnTB1, a Plant Pathogen Isolated from American Ginseng.</title>
        <authorList>
            <person name="Fan S."/>
        </authorList>
    </citation>
    <scope>NUCLEOTIDE SEQUENCE</scope>
    <source>
        <strain evidence="1">SnTB1</strain>
    </source>
</reference>
<comment type="caution">
    <text evidence="1">The sequence shown here is derived from an EMBL/GenBank/DDBJ whole genome shotgun (WGS) entry which is preliminary data.</text>
</comment>
<evidence type="ECO:0000313" key="1">
    <source>
        <dbReference type="EMBL" id="KAJ8071938.1"/>
    </source>
</evidence>
<evidence type="ECO:0000313" key="2">
    <source>
        <dbReference type="Proteomes" id="UP001152300"/>
    </source>
</evidence>